<reference evidence="1 2" key="1">
    <citation type="journal article" date="2014" name="PLoS Genet.">
        <title>Analysis of the Phlebiopsis gigantea genome, transcriptome and secretome provides insight into its pioneer colonization strategies of wood.</title>
        <authorList>
            <person name="Hori C."/>
            <person name="Ishida T."/>
            <person name="Igarashi K."/>
            <person name="Samejima M."/>
            <person name="Suzuki H."/>
            <person name="Master E."/>
            <person name="Ferreira P."/>
            <person name="Ruiz-Duenas F.J."/>
            <person name="Held B."/>
            <person name="Canessa P."/>
            <person name="Larrondo L.F."/>
            <person name="Schmoll M."/>
            <person name="Druzhinina I.S."/>
            <person name="Kubicek C.P."/>
            <person name="Gaskell J.A."/>
            <person name="Kersten P."/>
            <person name="St John F."/>
            <person name="Glasner J."/>
            <person name="Sabat G."/>
            <person name="Splinter BonDurant S."/>
            <person name="Syed K."/>
            <person name="Yadav J."/>
            <person name="Mgbeahuruike A.C."/>
            <person name="Kovalchuk A."/>
            <person name="Asiegbu F.O."/>
            <person name="Lackner G."/>
            <person name="Hoffmeister D."/>
            <person name="Rencoret J."/>
            <person name="Gutierrez A."/>
            <person name="Sun H."/>
            <person name="Lindquist E."/>
            <person name="Barry K."/>
            <person name="Riley R."/>
            <person name="Grigoriev I.V."/>
            <person name="Henrissat B."/>
            <person name="Kues U."/>
            <person name="Berka R.M."/>
            <person name="Martinez A.T."/>
            <person name="Covert S.F."/>
            <person name="Blanchette R.A."/>
            <person name="Cullen D."/>
        </authorList>
    </citation>
    <scope>NUCLEOTIDE SEQUENCE [LARGE SCALE GENOMIC DNA]</scope>
    <source>
        <strain evidence="1 2">11061_1 CR5-6</strain>
    </source>
</reference>
<evidence type="ECO:0000313" key="2">
    <source>
        <dbReference type="Proteomes" id="UP000053257"/>
    </source>
</evidence>
<gene>
    <name evidence="1" type="ORF">PHLGIDRAFT_195706</name>
</gene>
<sequence length="187" mass="20696">MAEFTMLVWEFEPFAAISSLQRYRRHTSIAPTGSVVRGSHQHRDFLLLDALQLAQRTALYIGPSQVLTVAEPHQSLRGSTYSLLAFPRTEAQVFVCDMRDSGGSSLVIFWTDRSVRNADRNAVTAQYSNREQEFVQVSNDQITNGGTESFPCLMGAPSAIQFTLVRLPHTATPASNSLCGGQTLMLR</sequence>
<protein>
    <submittedName>
        <fullName evidence="1">Uncharacterized protein</fullName>
    </submittedName>
</protein>
<dbReference type="EMBL" id="KN840576">
    <property type="protein sequence ID" value="KIP04388.1"/>
    <property type="molecule type" value="Genomic_DNA"/>
</dbReference>
<dbReference type="Proteomes" id="UP000053257">
    <property type="component" value="Unassembled WGS sequence"/>
</dbReference>
<proteinExistence type="predicted"/>
<dbReference type="HOGENOM" id="CLU_1448210_0_0_1"/>
<organism evidence="1 2">
    <name type="scientific">Phlebiopsis gigantea (strain 11061_1 CR5-6)</name>
    <name type="common">White-rot fungus</name>
    <name type="synonym">Peniophora gigantea</name>
    <dbReference type="NCBI Taxonomy" id="745531"/>
    <lineage>
        <taxon>Eukaryota</taxon>
        <taxon>Fungi</taxon>
        <taxon>Dikarya</taxon>
        <taxon>Basidiomycota</taxon>
        <taxon>Agaricomycotina</taxon>
        <taxon>Agaricomycetes</taxon>
        <taxon>Polyporales</taxon>
        <taxon>Phanerochaetaceae</taxon>
        <taxon>Phlebiopsis</taxon>
    </lineage>
</organism>
<evidence type="ECO:0000313" key="1">
    <source>
        <dbReference type="EMBL" id="KIP04388.1"/>
    </source>
</evidence>
<accession>A0A0C3PFL6</accession>
<keyword evidence="2" id="KW-1185">Reference proteome</keyword>
<dbReference type="AlphaFoldDB" id="A0A0C3PFL6"/>
<name>A0A0C3PFL6_PHLG1</name>